<accession>A0A194XI46</accession>
<dbReference type="Proteomes" id="UP000070700">
    <property type="component" value="Unassembled WGS sequence"/>
</dbReference>
<dbReference type="KEGG" id="psco:LY89DRAFT_666682"/>
<feature type="region of interest" description="Disordered" evidence="1">
    <location>
        <begin position="85"/>
        <end position="142"/>
    </location>
</feature>
<dbReference type="EMBL" id="KQ947410">
    <property type="protein sequence ID" value="KUJ19833.1"/>
    <property type="molecule type" value="Genomic_DNA"/>
</dbReference>
<reference evidence="2 3" key="1">
    <citation type="submission" date="2015-10" db="EMBL/GenBank/DDBJ databases">
        <title>Full genome of DAOMC 229536 Phialocephala scopiformis, a fungal endophyte of spruce producing the potent anti-insectan compound rugulosin.</title>
        <authorList>
            <consortium name="DOE Joint Genome Institute"/>
            <person name="Walker A.K."/>
            <person name="Frasz S.L."/>
            <person name="Seifert K.A."/>
            <person name="Miller J.D."/>
            <person name="Mondo S.J."/>
            <person name="Labutti K."/>
            <person name="Lipzen A."/>
            <person name="Dockter R."/>
            <person name="Kennedy M."/>
            <person name="Grigoriev I.V."/>
            <person name="Spatafora J.W."/>
        </authorList>
    </citation>
    <scope>NUCLEOTIDE SEQUENCE [LARGE SCALE GENOMIC DNA]</scope>
    <source>
        <strain evidence="2 3">CBS 120377</strain>
    </source>
</reference>
<dbReference type="AlphaFoldDB" id="A0A194XI46"/>
<dbReference type="RefSeq" id="XP_018074188.1">
    <property type="nucleotide sequence ID" value="XM_018212927.1"/>
</dbReference>
<dbReference type="InParanoid" id="A0A194XI46"/>
<evidence type="ECO:0000313" key="2">
    <source>
        <dbReference type="EMBL" id="KUJ19833.1"/>
    </source>
</evidence>
<feature type="compositionally biased region" description="Polar residues" evidence="1">
    <location>
        <begin position="97"/>
        <end position="108"/>
    </location>
</feature>
<evidence type="ECO:0000313" key="3">
    <source>
        <dbReference type="Proteomes" id="UP000070700"/>
    </source>
</evidence>
<protein>
    <submittedName>
        <fullName evidence="2">Uncharacterized protein</fullName>
    </submittedName>
</protein>
<evidence type="ECO:0000256" key="1">
    <source>
        <dbReference type="SAM" id="MobiDB-lite"/>
    </source>
</evidence>
<organism evidence="2 3">
    <name type="scientific">Mollisia scopiformis</name>
    <name type="common">Conifer needle endophyte fungus</name>
    <name type="synonym">Phialocephala scopiformis</name>
    <dbReference type="NCBI Taxonomy" id="149040"/>
    <lineage>
        <taxon>Eukaryota</taxon>
        <taxon>Fungi</taxon>
        <taxon>Dikarya</taxon>
        <taxon>Ascomycota</taxon>
        <taxon>Pezizomycotina</taxon>
        <taxon>Leotiomycetes</taxon>
        <taxon>Helotiales</taxon>
        <taxon>Mollisiaceae</taxon>
        <taxon>Mollisia</taxon>
    </lineage>
</organism>
<feature type="region of interest" description="Disordered" evidence="1">
    <location>
        <begin position="1"/>
        <end position="48"/>
    </location>
</feature>
<name>A0A194XI46_MOLSC</name>
<dbReference type="OrthoDB" id="3554991at2759"/>
<feature type="compositionally biased region" description="Polar residues" evidence="1">
    <location>
        <begin position="125"/>
        <end position="136"/>
    </location>
</feature>
<keyword evidence="3" id="KW-1185">Reference proteome</keyword>
<sequence length="358" mass="39175">MSQSTTSADNNPSRVENVSPEPDRSTRSGTPLSPLSEELFGDILDTEPGVNYILGPDSWDELEEDECSPLVALTRLKASRRTAQKIATVPSSDPPALQSTNSSPSSRFYSDPRSGRVRTAAPATKINSDKSSSAKTGLSHGGGKISSNKVLQGAKLFLSFPLFCSRDQVMQNRGGYTGVAVDLIKDFERHVNNVRAPIHLAEPIFTCLSQARHIFEVTMDTITRLEVGDGTGKKKILKELVLARYFMPSAEHEDKYVEIHAKDVGPTNPALAYVGATAKSIPRLTYTCACGKKSEELAHVSPRKITFLKNYRKGFTFTGQQAREVTGEWLVGGESREWGMPLRDAKVIWTLEAQSDGL</sequence>
<proteinExistence type="predicted"/>
<gene>
    <name evidence="2" type="ORF">LY89DRAFT_666682</name>
</gene>
<dbReference type="GeneID" id="28822653"/>
<feature type="compositionally biased region" description="Polar residues" evidence="1">
    <location>
        <begin position="1"/>
        <end position="16"/>
    </location>
</feature>